<feature type="region of interest" description="Disordered" evidence="1">
    <location>
        <begin position="38"/>
        <end position="79"/>
    </location>
</feature>
<dbReference type="InterPro" id="IPR046281">
    <property type="entry name" value="DUF6318"/>
</dbReference>
<keyword evidence="4" id="KW-1185">Reference proteome</keyword>
<sequence length="202" mass="21759">MWPDDTARDPGTSFVSRRRGAGVVAVLLALTLAACSGGEDSDLPEAGTESTPAQEQDWEWSATEAPPAPGDQENSSESAEEFAQYAMDLIFYAYATGDADPVLDIADQTTCEGCASLERFAAAESKKLQVAGKEPTFIVQDHETSDDVHNFSLTMDIPGGERINSEDPEDVEVLPAEQDVPASLNLRWTGDVWSLLNFNLGE</sequence>
<feature type="domain" description="DUF6318" evidence="2">
    <location>
        <begin position="72"/>
        <end position="196"/>
    </location>
</feature>
<dbReference type="EMBL" id="VLNT01000002">
    <property type="protein sequence ID" value="TSD65536.1"/>
    <property type="molecule type" value="Genomic_DNA"/>
</dbReference>
<protein>
    <recommendedName>
        <fullName evidence="2">DUF6318 domain-containing protein</fullName>
    </recommendedName>
</protein>
<dbReference type="Pfam" id="PF19843">
    <property type="entry name" value="DUF6318"/>
    <property type="match status" value="1"/>
</dbReference>
<comment type="caution">
    <text evidence="3">The sequence shown here is derived from an EMBL/GenBank/DDBJ whole genome shotgun (WGS) entry which is preliminary data.</text>
</comment>
<evidence type="ECO:0000259" key="2">
    <source>
        <dbReference type="Pfam" id="PF19843"/>
    </source>
</evidence>
<evidence type="ECO:0000256" key="1">
    <source>
        <dbReference type="SAM" id="MobiDB-lite"/>
    </source>
</evidence>
<dbReference type="AlphaFoldDB" id="A0A554SGU2"/>
<name>A0A554SGU2_9ACTN</name>
<dbReference type="RefSeq" id="WP_143911659.1">
    <property type="nucleotide sequence ID" value="NZ_VLNT01000002.1"/>
</dbReference>
<organism evidence="3 4">
    <name type="scientific">Aeromicrobium piscarium</name>
    <dbReference type="NCBI Taxonomy" id="2590901"/>
    <lineage>
        <taxon>Bacteria</taxon>
        <taxon>Bacillati</taxon>
        <taxon>Actinomycetota</taxon>
        <taxon>Actinomycetes</taxon>
        <taxon>Propionibacteriales</taxon>
        <taxon>Nocardioidaceae</taxon>
        <taxon>Aeromicrobium</taxon>
    </lineage>
</organism>
<accession>A0A554SGU2</accession>
<evidence type="ECO:0000313" key="4">
    <source>
        <dbReference type="Proteomes" id="UP000316988"/>
    </source>
</evidence>
<proteinExistence type="predicted"/>
<dbReference type="Proteomes" id="UP000316988">
    <property type="component" value="Unassembled WGS sequence"/>
</dbReference>
<gene>
    <name evidence="3" type="ORF">FNM00_03670</name>
</gene>
<reference evidence="3 4" key="1">
    <citation type="submission" date="2019-07" db="EMBL/GenBank/DDBJ databases">
        <authorList>
            <person name="Zhao L.H."/>
        </authorList>
    </citation>
    <scope>NUCLEOTIDE SEQUENCE [LARGE SCALE GENOMIC DNA]</scope>
    <source>
        <strain evidence="3 4">Co35</strain>
    </source>
</reference>
<dbReference type="OrthoDB" id="3830219at2"/>
<evidence type="ECO:0000313" key="3">
    <source>
        <dbReference type="EMBL" id="TSD65536.1"/>
    </source>
</evidence>